<dbReference type="Pfam" id="PF00126">
    <property type="entry name" value="HTH_1"/>
    <property type="match status" value="1"/>
</dbReference>
<dbReference type="Gene3D" id="3.40.190.10">
    <property type="entry name" value="Periplasmic binding protein-like II"/>
    <property type="match status" value="2"/>
</dbReference>
<keyword evidence="7" id="KW-1185">Reference proteome</keyword>
<feature type="domain" description="HTH lysR-type" evidence="5">
    <location>
        <begin position="25"/>
        <end position="82"/>
    </location>
</feature>
<dbReference type="Pfam" id="PF03466">
    <property type="entry name" value="LysR_substrate"/>
    <property type="match status" value="1"/>
</dbReference>
<evidence type="ECO:0000313" key="7">
    <source>
        <dbReference type="Proteomes" id="UP001374803"/>
    </source>
</evidence>
<keyword evidence="4" id="KW-0804">Transcription</keyword>
<dbReference type="PANTHER" id="PTHR30537">
    <property type="entry name" value="HTH-TYPE TRANSCRIPTIONAL REGULATOR"/>
    <property type="match status" value="1"/>
</dbReference>
<evidence type="ECO:0000256" key="3">
    <source>
        <dbReference type="ARBA" id="ARBA00023125"/>
    </source>
</evidence>
<dbReference type="RefSeq" id="WP_394830529.1">
    <property type="nucleotide sequence ID" value="NZ_CP089929.1"/>
</dbReference>
<proteinExistence type="inferred from homology"/>
<sequence length="330" mass="36262">MALTNRETRAKASEKVSLASSRRLPPLNAVRAFEAAARQGGFQAAGAELHVSANAVGRLVKILEDWLGVPLFRRLARGVALTDAGRDYLDRVTPLLDQLAEATADLQRAESSKVLTVSAVPSFAARWLMPRFGRFTARYPELDVRVLASVPPTDFAREGVDVAIRLGPGTYEGLRSDLLLHEDFFPVCSPRLAAGKPRLRKPKDLAKHVLLHEEWEWRIPLQIDWPRWLGAMGISGVDARRGPRFSYSHMTLQAAEEGQGVALASSALVGDALASRRLVRPFGDRFVRGPYGFFIVSPLGSAARDKVVAFRDWALEEATSTFVGRKLAPT</sequence>
<dbReference type="EMBL" id="CP089983">
    <property type="protein sequence ID" value="WXB00926.1"/>
    <property type="molecule type" value="Genomic_DNA"/>
</dbReference>
<dbReference type="Proteomes" id="UP001374803">
    <property type="component" value="Chromosome"/>
</dbReference>
<keyword evidence="3" id="KW-0238">DNA-binding</keyword>
<dbReference type="InterPro" id="IPR000847">
    <property type="entry name" value="LysR_HTH_N"/>
</dbReference>
<dbReference type="Gene3D" id="1.10.10.10">
    <property type="entry name" value="Winged helix-like DNA-binding domain superfamily/Winged helix DNA-binding domain"/>
    <property type="match status" value="1"/>
</dbReference>
<reference evidence="6" key="1">
    <citation type="submission" date="2021-12" db="EMBL/GenBank/DDBJ databases">
        <title>Discovery of the Pendulisporaceae a myxobacterial family with distinct sporulation behavior and unique specialized metabolism.</title>
        <authorList>
            <person name="Garcia R."/>
            <person name="Popoff A."/>
            <person name="Bader C.D."/>
            <person name="Loehr J."/>
            <person name="Walesch S."/>
            <person name="Walt C."/>
            <person name="Boldt J."/>
            <person name="Bunk B."/>
            <person name="Haeckl F.J.F.P.J."/>
            <person name="Gunesch A.P."/>
            <person name="Birkelbach J."/>
            <person name="Nuebel U."/>
            <person name="Pietschmann T."/>
            <person name="Bach T."/>
            <person name="Mueller R."/>
        </authorList>
    </citation>
    <scope>NUCLEOTIDE SEQUENCE</scope>
    <source>
        <strain evidence="6">MSr11367</strain>
    </source>
</reference>
<dbReference type="NCBIfam" id="NF008352">
    <property type="entry name" value="PRK11139.1"/>
    <property type="match status" value="1"/>
</dbReference>
<comment type="similarity">
    <text evidence="1">Belongs to the LysR transcriptional regulatory family.</text>
</comment>
<keyword evidence="2" id="KW-0805">Transcription regulation</keyword>
<dbReference type="InterPro" id="IPR036388">
    <property type="entry name" value="WH-like_DNA-bd_sf"/>
</dbReference>
<dbReference type="InterPro" id="IPR058163">
    <property type="entry name" value="LysR-type_TF_proteobact-type"/>
</dbReference>
<dbReference type="InterPro" id="IPR036390">
    <property type="entry name" value="WH_DNA-bd_sf"/>
</dbReference>
<protein>
    <submittedName>
        <fullName evidence="6">Transcriptional regulator GcvA</fullName>
    </submittedName>
</protein>
<evidence type="ECO:0000259" key="5">
    <source>
        <dbReference type="PROSITE" id="PS50931"/>
    </source>
</evidence>
<organism evidence="6 7">
    <name type="scientific">Pendulispora rubella</name>
    <dbReference type="NCBI Taxonomy" id="2741070"/>
    <lineage>
        <taxon>Bacteria</taxon>
        <taxon>Pseudomonadati</taxon>
        <taxon>Myxococcota</taxon>
        <taxon>Myxococcia</taxon>
        <taxon>Myxococcales</taxon>
        <taxon>Sorangiineae</taxon>
        <taxon>Pendulisporaceae</taxon>
        <taxon>Pendulispora</taxon>
    </lineage>
</organism>
<accession>A0ABZ2KVA2</accession>
<gene>
    <name evidence="6" type="primary">gcvA</name>
    <name evidence="6" type="ORF">LVJ94_28890</name>
</gene>
<name>A0ABZ2KVA2_9BACT</name>
<dbReference type="InterPro" id="IPR005119">
    <property type="entry name" value="LysR_subst-bd"/>
</dbReference>
<dbReference type="SUPFAM" id="SSF53850">
    <property type="entry name" value="Periplasmic binding protein-like II"/>
    <property type="match status" value="1"/>
</dbReference>
<dbReference type="SUPFAM" id="SSF46785">
    <property type="entry name" value="Winged helix' DNA-binding domain"/>
    <property type="match status" value="1"/>
</dbReference>
<dbReference type="CDD" id="cd08432">
    <property type="entry name" value="PBP2_GcdR_TrpI_HvrB_AmpR_like"/>
    <property type="match status" value="1"/>
</dbReference>
<dbReference type="PANTHER" id="PTHR30537:SF26">
    <property type="entry name" value="GLYCINE CLEAVAGE SYSTEM TRANSCRIPTIONAL ACTIVATOR"/>
    <property type="match status" value="1"/>
</dbReference>
<evidence type="ECO:0000256" key="1">
    <source>
        <dbReference type="ARBA" id="ARBA00009437"/>
    </source>
</evidence>
<evidence type="ECO:0000256" key="2">
    <source>
        <dbReference type="ARBA" id="ARBA00023015"/>
    </source>
</evidence>
<dbReference type="PROSITE" id="PS50931">
    <property type="entry name" value="HTH_LYSR"/>
    <property type="match status" value="1"/>
</dbReference>
<evidence type="ECO:0000313" key="6">
    <source>
        <dbReference type="EMBL" id="WXB00926.1"/>
    </source>
</evidence>
<evidence type="ECO:0000256" key="4">
    <source>
        <dbReference type="ARBA" id="ARBA00023163"/>
    </source>
</evidence>